<dbReference type="EMBL" id="FOXB01000028">
    <property type="protein sequence ID" value="SFP60456.1"/>
    <property type="molecule type" value="Genomic_DNA"/>
</dbReference>
<accession>A0A1I5RRA4</accession>
<sequence length="72" mass="8333">MRPEFGSRLYELLDRKVDSSFMLDAISWTYEAIEKNLAEVKVDNVEIQPLSDGIFKIVVEFNEGMSVDVEFK</sequence>
<organism evidence="1 2">
    <name type="scientific">Hydrogenimonas thermophila</name>
    <dbReference type="NCBI Taxonomy" id="223786"/>
    <lineage>
        <taxon>Bacteria</taxon>
        <taxon>Pseudomonadati</taxon>
        <taxon>Campylobacterota</taxon>
        <taxon>Epsilonproteobacteria</taxon>
        <taxon>Campylobacterales</taxon>
        <taxon>Hydrogenimonadaceae</taxon>
        <taxon>Hydrogenimonas</taxon>
    </lineage>
</organism>
<name>A0A1I5RRA4_9BACT</name>
<dbReference type="AlphaFoldDB" id="A0A1I5RRA4"/>
<keyword evidence="2" id="KW-1185">Reference proteome</keyword>
<dbReference type="STRING" id="223786.SAMN05216234_12811"/>
<dbReference type="Gene3D" id="3.10.450.40">
    <property type="match status" value="1"/>
</dbReference>
<protein>
    <submittedName>
        <fullName evidence="1">Uncharacterized protein</fullName>
    </submittedName>
</protein>
<gene>
    <name evidence="1" type="ORF">SAMN05216234_12811</name>
</gene>
<reference evidence="1 2" key="1">
    <citation type="submission" date="2016-10" db="EMBL/GenBank/DDBJ databases">
        <authorList>
            <person name="de Groot N.N."/>
        </authorList>
    </citation>
    <scope>NUCLEOTIDE SEQUENCE [LARGE SCALE GENOMIC DNA]</scope>
    <source>
        <strain evidence="1 2">EP1-55-1</strain>
    </source>
</reference>
<evidence type="ECO:0000313" key="2">
    <source>
        <dbReference type="Proteomes" id="UP000199227"/>
    </source>
</evidence>
<evidence type="ECO:0000313" key="1">
    <source>
        <dbReference type="EMBL" id="SFP60456.1"/>
    </source>
</evidence>
<dbReference type="SUPFAM" id="SSF160719">
    <property type="entry name" value="gpW/gp25-like"/>
    <property type="match status" value="1"/>
</dbReference>
<dbReference type="Proteomes" id="UP000199227">
    <property type="component" value="Unassembled WGS sequence"/>
</dbReference>
<proteinExistence type="predicted"/>